<name>A0A914QQS3_9BILA</name>
<keyword evidence="1" id="KW-1185">Reference proteome</keyword>
<protein>
    <submittedName>
        <fullName evidence="2">Uncharacterized protein</fullName>
    </submittedName>
</protein>
<dbReference type="WBParaSite" id="PDA_v2.g29709.t1">
    <property type="protein sequence ID" value="PDA_v2.g29709.t1"/>
    <property type="gene ID" value="PDA_v2.g29709"/>
</dbReference>
<reference evidence="2" key="1">
    <citation type="submission" date="2022-11" db="UniProtKB">
        <authorList>
            <consortium name="WormBaseParasite"/>
        </authorList>
    </citation>
    <scope>IDENTIFICATION</scope>
</reference>
<proteinExistence type="predicted"/>
<dbReference type="Proteomes" id="UP000887578">
    <property type="component" value="Unplaced"/>
</dbReference>
<evidence type="ECO:0000313" key="1">
    <source>
        <dbReference type="Proteomes" id="UP000887578"/>
    </source>
</evidence>
<sequence>MGDQPIRLSSGTVSVYPTTERKGRAKQLQIILKPSSLELHKSLKDWKNGKSPKHLIELGDLFNISLQVRNFTLDIKFVVMHTDYINLKC</sequence>
<dbReference type="AlphaFoldDB" id="A0A914QQS3"/>
<organism evidence="1 2">
    <name type="scientific">Panagrolaimus davidi</name>
    <dbReference type="NCBI Taxonomy" id="227884"/>
    <lineage>
        <taxon>Eukaryota</taxon>
        <taxon>Metazoa</taxon>
        <taxon>Ecdysozoa</taxon>
        <taxon>Nematoda</taxon>
        <taxon>Chromadorea</taxon>
        <taxon>Rhabditida</taxon>
        <taxon>Tylenchina</taxon>
        <taxon>Panagrolaimomorpha</taxon>
        <taxon>Panagrolaimoidea</taxon>
        <taxon>Panagrolaimidae</taxon>
        <taxon>Panagrolaimus</taxon>
    </lineage>
</organism>
<accession>A0A914QQS3</accession>
<evidence type="ECO:0000313" key="2">
    <source>
        <dbReference type="WBParaSite" id="PDA_v2.g29709.t1"/>
    </source>
</evidence>